<dbReference type="GO" id="GO:0003735">
    <property type="term" value="F:structural constituent of ribosome"/>
    <property type="evidence" value="ECO:0007669"/>
    <property type="project" value="InterPro"/>
</dbReference>
<protein>
    <recommendedName>
        <fullName evidence="6">Large ribosomal subunit protein uL29m</fullName>
    </recommendedName>
</protein>
<evidence type="ECO:0000313" key="7">
    <source>
        <dbReference type="Proteomes" id="UP000887575"/>
    </source>
</evidence>
<comment type="subcellular location">
    <subcellularLocation>
        <location evidence="1">Mitochondrion</location>
    </subcellularLocation>
</comment>
<keyword evidence="4" id="KW-0496">Mitochondrion</keyword>
<evidence type="ECO:0000256" key="4">
    <source>
        <dbReference type="ARBA" id="ARBA00023128"/>
    </source>
</evidence>
<keyword evidence="5" id="KW-0687">Ribonucleoprotein</keyword>
<reference evidence="8" key="1">
    <citation type="submission" date="2024-02" db="UniProtKB">
        <authorList>
            <consortium name="WormBaseParasite"/>
        </authorList>
    </citation>
    <scope>IDENTIFICATION</scope>
</reference>
<dbReference type="GO" id="GO:0005762">
    <property type="term" value="C:mitochondrial large ribosomal subunit"/>
    <property type="evidence" value="ECO:0007669"/>
    <property type="project" value="TreeGrafter"/>
</dbReference>
<organism evidence="7 8">
    <name type="scientific">Mesorhabditis belari</name>
    <dbReference type="NCBI Taxonomy" id="2138241"/>
    <lineage>
        <taxon>Eukaryota</taxon>
        <taxon>Metazoa</taxon>
        <taxon>Ecdysozoa</taxon>
        <taxon>Nematoda</taxon>
        <taxon>Chromadorea</taxon>
        <taxon>Rhabditida</taxon>
        <taxon>Rhabditina</taxon>
        <taxon>Rhabditomorpha</taxon>
        <taxon>Rhabditoidea</taxon>
        <taxon>Rhabditidae</taxon>
        <taxon>Mesorhabditinae</taxon>
        <taxon>Mesorhabditis</taxon>
    </lineage>
</organism>
<dbReference type="PANTHER" id="PTHR21183:SF18">
    <property type="entry name" value="LARGE RIBOSOMAL SUBUNIT PROTEIN UL29M"/>
    <property type="match status" value="1"/>
</dbReference>
<comment type="similarity">
    <text evidence="2">Belongs to the universal ribosomal protein uL29 family.</text>
</comment>
<dbReference type="WBParaSite" id="MBELARI_LOCUS21452">
    <property type="protein sequence ID" value="MBELARI_LOCUS21452"/>
    <property type="gene ID" value="MBELARI_LOCUS21452"/>
</dbReference>
<sequence>MFFRIINRIQPCTSQQRLLSRSPALQNSLLQQFFDDEENFGKQELRAKKRPGRSWTNEELRLKSSEDLHKLWYVCLKERNMLLTMEKAHKATARHFPNPERLDRVKGTLKNIEEVVHERNDAYYQLETGDSASAPKRTVTSFMGFTYEKRAEEHYSPPGEGQKGYEVPYLDDDAYLMQKLWNEKELCKERDRKDNLARRQLANDEMKHYKRGGRRTFDRLEDLKVYQ</sequence>
<keyword evidence="3" id="KW-0689">Ribosomal protein</keyword>
<evidence type="ECO:0000256" key="5">
    <source>
        <dbReference type="ARBA" id="ARBA00023274"/>
    </source>
</evidence>
<accession>A0AAF3F4L8</accession>
<dbReference type="InterPro" id="IPR010729">
    <property type="entry name" value="Ribosomal_uL29_mit"/>
</dbReference>
<proteinExistence type="inferred from homology"/>
<dbReference type="Gene3D" id="6.10.330.20">
    <property type="match status" value="1"/>
</dbReference>
<evidence type="ECO:0000256" key="6">
    <source>
        <dbReference type="ARBA" id="ARBA00035289"/>
    </source>
</evidence>
<dbReference type="AlphaFoldDB" id="A0AAF3F4L8"/>
<dbReference type="PANTHER" id="PTHR21183">
    <property type="entry name" value="RIBOSOMAL PROTEIN L47, MITOCHONDRIAL-RELATED"/>
    <property type="match status" value="1"/>
</dbReference>
<evidence type="ECO:0000256" key="2">
    <source>
        <dbReference type="ARBA" id="ARBA00009254"/>
    </source>
</evidence>
<dbReference type="GO" id="GO:0032543">
    <property type="term" value="P:mitochondrial translation"/>
    <property type="evidence" value="ECO:0007669"/>
    <property type="project" value="TreeGrafter"/>
</dbReference>
<keyword evidence="7" id="KW-1185">Reference proteome</keyword>
<name>A0AAF3F4L8_9BILA</name>
<evidence type="ECO:0000256" key="3">
    <source>
        <dbReference type="ARBA" id="ARBA00022980"/>
    </source>
</evidence>
<evidence type="ECO:0000256" key="1">
    <source>
        <dbReference type="ARBA" id="ARBA00004173"/>
    </source>
</evidence>
<dbReference type="Proteomes" id="UP000887575">
    <property type="component" value="Unassembled WGS sequence"/>
</dbReference>
<evidence type="ECO:0000313" key="8">
    <source>
        <dbReference type="WBParaSite" id="MBELARI_LOCUS21452"/>
    </source>
</evidence>
<dbReference type="InterPro" id="IPR038340">
    <property type="entry name" value="MRP-L47_sf"/>
</dbReference>
<dbReference type="Pfam" id="PF06984">
    <property type="entry name" value="MRP-L47"/>
    <property type="match status" value="1"/>
</dbReference>